<dbReference type="Pfam" id="PF02417">
    <property type="entry name" value="Chromate_transp"/>
    <property type="match status" value="1"/>
</dbReference>
<comment type="subcellular location">
    <subcellularLocation>
        <location evidence="1">Cell membrane</location>
        <topology evidence="1">Multi-pass membrane protein</topology>
    </subcellularLocation>
</comment>
<feature type="transmembrane region" description="Helical" evidence="7">
    <location>
        <begin position="167"/>
        <end position="184"/>
    </location>
</feature>
<evidence type="ECO:0000256" key="2">
    <source>
        <dbReference type="ARBA" id="ARBA00005262"/>
    </source>
</evidence>
<dbReference type="AlphaFoldDB" id="A0A6M0P560"/>
<keyword evidence="9" id="KW-1185">Reference proteome</keyword>
<dbReference type="EMBL" id="JAAIWK010000009">
    <property type="protein sequence ID" value="NEY19826.1"/>
    <property type="molecule type" value="Genomic_DNA"/>
</dbReference>
<gene>
    <name evidence="8" type="ORF">G4D61_07565</name>
</gene>
<dbReference type="InterPro" id="IPR052518">
    <property type="entry name" value="CHR_Transporter"/>
</dbReference>
<feature type="transmembrane region" description="Helical" evidence="7">
    <location>
        <begin position="81"/>
        <end position="105"/>
    </location>
</feature>
<dbReference type="Proteomes" id="UP000476934">
    <property type="component" value="Unassembled WGS sequence"/>
</dbReference>
<evidence type="ECO:0000256" key="6">
    <source>
        <dbReference type="ARBA" id="ARBA00023136"/>
    </source>
</evidence>
<accession>A0A6M0P560</accession>
<keyword evidence="4 7" id="KW-0812">Transmembrane</keyword>
<dbReference type="PANTHER" id="PTHR43663:SF1">
    <property type="entry name" value="CHROMATE TRANSPORTER"/>
    <property type="match status" value="1"/>
</dbReference>
<evidence type="ECO:0000256" key="5">
    <source>
        <dbReference type="ARBA" id="ARBA00022989"/>
    </source>
</evidence>
<keyword evidence="5 7" id="KW-1133">Transmembrane helix</keyword>
<reference evidence="8 9" key="1">
    <citation type="submission" date="2020-02" db="EMBL/GenBank/DDBJ databases">
        <authorList>
            <person name="Feng H."/>
        </authorList>
    </citation>
    <scope>NUCLEOTIDE SEQUENCE [LARGE SCALE GENOMIC DNA]</scope>
    <source>
        <strain evidence="8 9">Gsoil 114</strain>
    </source>
</reference>
<evidence type="ECO:0000256" key="7">
    <source>
        <dbReference type="SAM" id="Phobius"/>
    </source>
</evidence>
<evidence type="ECO:0000313" key="9">
    <source>
        <dbReference type="Proteomes" id="UP000476934"/>
    </source>
</evidence>
<evidence type="ECO:0000313" key="8">
    <source>
        <dbReference type="EMBL" id="NEY19826.1"/>
    </source>
</evidence>
<dbReference type="GO" id="GO:0005886">
    <property type="term" value="C:plasma membrane"/>
    <property type="evidence" value="ECO:0007669"/>
    <property type="project" value="UniProtKB-SubCell"/>
</dbReference>
<comment type="caution">
    <text evidence="8">The sequence shown here is derived from an EMBL/GenBank/DDBJ whole genome shotgun (WGS) entry which is preliminary data.</text>
</comment>
<protein>
    <submittedName>
        <fullName evidence="8">Chromate transporter</fullName>
    </submittedName>
</protein>
<dbReference type="RefSeq" id="WP_163173614.1">
    <property type="nucleotide sequence ID" value="NZ_JAAIWK010000009.1"/>
</dbReference>
<evidence type="ECO:0000256" key="4">
    <source>
        <dbReference type="ARBA" id="ARBA00022692"/>
    </source>
</evidence>
<dbReference type="InterPro" id="IPR003370">
    <property type="entry name" value="Chromate_transpt"/>
</dbReference>
<feature type="transmembrane region" description="Helical" evidence="7">
    <location>
        <begin position="142"/>
        <end position="161"/>
    </location>
</feature>
<sequence length="200" mass="21694">MKQSNNQYLQLCAAMVRTGILGYGGGPSVMPLFRYEAVIRYKWINDDEFGEILAIANALPGPIATKMAAYLGYKLKHTTGAILAIICHILPSCIAMIALLSAVSFLSTSKIVSGMIAAVMPVVAVMLGMMAYKFGEKSLKGLGIIMGIAEFIISFLLLQVINLNSGVVILLFLAYGSVHFRVISKWKKKEEKDKERSAAG</sequence>
<evidence type="ECO:0000256" key="1">
    <source>
        <dbReference type="ARBA" id="ARBA00004651"/>
    </source>
</evidence>
<proteinExistence type="inferred from homology"/>
<dbReference type="PANTHER" id="PTHR43663">
    <property type="entry name" value="CHROMATE TRANSPORT PROTEIN-RELATED"/>
    <property type="match status" value="1"/>
</dbReference>
<feature type="transmembrane region" description="Helical" evidence="7">
    <location>
        <begin position="111"/>
        <end position="130"/>
    </location>
</feature>
<organism evidence="8 9">
    <name type="scientific">Heyndrickxia ginsengihumi</name>
    <dbReference type="NCBI Taxonomy" id="363870"/>
    <lineage>
        <taxon>Bacteria</taxon>
        <taxon>Bacillati</taxon>
        <taxon>Bacillota</taxon>
        <taxon>Bacilli</taxon>
        <taxon>Bacillales</taxon>
        <taxon>Bacillaceae</taxon>
        <taxon>Heyndrickxia</taxon>
    </lineage>
</organism>
<evidence type="ECO:0000256" key="3">
    <source>
        <dbReference type="ARBA" id="ARBA00022475"/>
    </source>
</evidence>
<dbReference type="GO" id="GO:0015109">
    <property type="term" value="F:chromate transmembrane transporter activity"/>
    <property type="evidence" value="ECO:0007669"/>
    <property type="project" value="InterPro"/>
</dbReference>
<reference evidence="8 9" key="2">
    <citation type="submission" date="2020-03" db="EMBL/GenBank/DDBJ databases">
        <title>Bacillus aquiflavi sp. nov., isolated from yellow water of strong flavor Chinese baijiu in Yibin region of China.</title>
        <authorList>
            <person name="Xie J."/>
        </authorList>
    </citation>
    <scope>NUCLEOTIDE SEQUENCE [LARGE SCALE GENOMIC DNA]</scope>
    <source>
        <strain evidence="8 9">Gsoil 114</strain>
    </source>
</reference>
<keyword evidence="6 7" id="KW-0472">Membrane</keyword>
<name>A0A6M0P560_9BACI</name>
<keyword evidence="3" id="KW-1003">Cell membrane</keyword>
<comment type="similarity">
    <text evidence="2">Belongs to the chromate ion transporter (CHR) (TC 2.A.51) family.</text>
</comment>